<comment type="caution">
    <text evidence="4">The sequence shown here is derived from an EMBL/GenBank/DDBJ whole genome shotgun (WGS) entry which is preliminary data.</text>
</comment>
<dbReference type="PANTHER" id="PTHR42811">
    <property type="entry name" value="SERINE ACETYLTRANSFERASE"/>
    <property type="match status" value="1"/>
</dbReference>
<evidence type="ECO:0000256" key="3">
    <source>
        <dbReference type="ARBA" id="ARBA00023315"/>
    </source>
</evidence>
<gene>
    <name evidence="4" type="ORF">GCM10007891_16630</name>
</gene>
<proteinExistence type="predicted"/>
<dbReference type="InterPro" id="IPR011004">
    <property type="entry name" value="Trimer_LpxA-like_sf"/>
</dbReference>
<dbReference type="InterPro" id="IPR045304">
    <property type="entry name" value="LbH_SAT"/>
</dbReference>
<reference evidence="4" key="2">
    <citation type="submission" date="2023-01" db="EMBL/GenBank/DDBJ databases">
        <title>Draft genome sequence of Methylophaga thalassica strain NBRC 102424.</title>
        <authorList>
            <person name="Sun Q."/>
            <person name="Mori K."/>
        </authorList>
    </citation>
    <scope>NUCLEOTIDE SEQUENCE</scope>
    <source>
        <strain evidence="4">NBRC 102424</strain>
    </source>
</reference>
<name>A0ABQ5TUH0_9GAMM</name>
<reference evidence="4" key="1">
    <citation type="journal article" date="2014" name="Int. J. Syst. Evol. Microbiol.">
        <title>Complete genome of a new Firmicutes species belonging to the dominant human colonic microbiota ('Ruminococcus bicirculans') reveals two chromosomes and a selective capacity to utilize plant glucans.</title>
        <authorList>
            <consortium name="NISC Comparative Sequencing Program"/>
            <person name="Wegmann U."/>
            <person name="Louis P."/>
            <person name="Goesmann A."/>
            <person name="Henrissat B."/>
            <person name="Duncan S.H."/>
            <person name="Flint H.J."/>
        </authorList>
    </citation>
    <scope>NUCLEOTIDE SEQUENCE</scope>
    <source>
        <strain evidence="4">NBRC 102424</strain>
    </source>
</reference>
<evidence type="ECO:0000256" key="2">
    <source>
        <dbReference type="ARBA" id="ARBA00022737"/>
    </source>
</evidence>
<dbReference type="Gene3D" id="2.160.10.10">
    <property type="entry name" value="Hexapeptide repeat proteins"/>
    <property type="match status" value="1"/>
</dbReference>
<protein>
    <recommendedName>
        <fullName evidence="6">Serine acetyltransferase</fullName>
    </recommendedName>
</protein>
<evidence type="ECO:0000313" key="5">
    <source>
        <dbReference type="Proteomes" id="UP001161423"/>
    </source>
</evidence>
<dbReference type="RefSeq" id="WP_284723046.1">
    <property type="nucleotide sequence ID" value="NZ_BSND01000005.1"/>
</dbReference>
<keyword evidence="5" id="KW-1185">Reference proteome</keyword>
<keyword evidence="1" id="KW-0808">Transferase</keyword>
<accession>A0ABQ5TUH0</accession>
<organism evidence="4 5">
    <name type="scientific">Methylophaga thalassica</name>
    <dbReference type="NCBI Taxonomy" id="40223"/>
    <lineage>
        <taxon>Bacteria</taxon>
        <taxon>Pseudomonadati</taxon>
        <taxon>Pseudomonadota</taxon>
        <taxon>Gammaproteobacteria</taxon>
        <taxon>Thiotrichales</taxon>
        <taxon>Piscirickettsiaceae</taxon>
        <taxon>Methylophaga</taxon>
    </lineage>
</organism>
<dbReference type="CDD" id="cd03354">
    <property type="entry name" value="LbH_SAT"/>
    <property type="match status" value="1"/>
</dbReference>
<dbReference type="PROSITE" id="PS00101">
    <property type="entry name" value="HEXAPEP_TRANSFERASES"/>
    <property type="match status" value="1"/>
</dbReference>
<dbReference type="SUPFAM" id="SSF51161">
    <property type="entry name" value="Trimeric LpxA-like enzymes"/>
    <property type="match status" value="1"/>
</dbReference>
<dbReference type="InterPro" id="IPR018357">
    <property type="entry name" value="Hexapep_transf_CS"/>
</dbReference>
<evidence type="ECO:0000256" key="1">
    <source>
        <dbReference type="ARBA" id="ARBA00022679"/>
    </source>
</evidence>
<keyword evidence="2" id="KW-0677">Repeat</keyword>
<evidence type="ECO:0000313" key="4">
    <source>
        <dbReference type="EMBL" id="GLP99809.1"/>
    </source>
</evidence>
<keyword evidence="3" id="KW-0012">Acyltransferase</keyword>
<sequence>MNVISADEPDWQREKITTFWQPSKKLIKSIRDYQKASMKHSFLSLFRKKIAVLRYRFWSVVSGADIPLNLNLGGGISIPHANGIVIHPSAVIGVNCLIHQQVTLGVKRHEAKAPTLLGHVDIGAGAKIIGNITIGKHALIGANAVVTRDVPDYAIVAGVPAKVIGTTHASDIDS</sequence>
<evidence type="ECO:0008006" key="6">
    <source>
        <dbReference type="Google" id="ProtNLM"/>
    </source>
</evidence>
<dbReference type="Proteomes" id="UP001161423">
    <property type="component" value="Unassembled WGS sequence"/>
</dbReference>
<dbReference type="EMBL" id="BSND01000005">
    <property type="protein sequence ID" value="GLP99809.1"/>
    <property type="molecule type" value="Genomic_DNA"/>
</dbReference>